<dbReference type="SUPFAM" id="SSF52200">
    <property type="entry name" value="Toll/Interleukin receptor TIR domain"/>
    <property type="match status" value="1"/>
</dbReference>
<keyword evidence="2" id="KW-0677">Repeat</keyword>
<dbReference type="InterPro" id="IPR020472">
    <property type="entry name" value="WD40_PAC1"/>
</dbReference>
<feature type="repeat" description="WD" evidence="3">
    <location>
        <begin position="1332"/>
        <end position="1373"/>
    </location>
</feature>
<dbReference type="EMBL" id="CAXAMM010044214">
    <property type="protein sequence ID" value="CAK9113693.1"/>
    <property type="molecule type" value="Genomic_DNA"/>
</dbReference>
<proteinExistence type="predicted"/>
<dbReference type="InterPro" id="IPR019775">
    <property type="entry name" value="WD40_repeat_CS"/>
</dbReference>
<evidence type="ECO:0000256" key="3">
    <source>
        <dbReference type="PROSITE-ProRule" id="PRU00221"/>
    </source>
</evidence>
<dbReference type="Proteomes" id="UP001642464">
    <property type="component" value="Unassembled WGS sequence"/>
</dbReference>
<feature type="non-terminal residue" evidence="7">
    <location>
        <position position="1"/>
    </location>
</feature>
<feature type="domain" description="TIR" evidence="5">
    <location>
        <begin position="617"/>
        <end position="720"/>
    </location>
</feature>
<keyword evidence="8" id="KW-1185">Reference proteome</keyword>
<dbReference type="Pfam" id="PF25173">
    <property type="entry name" value="Beta-prop_WDR3_1st"/>
    <property type="match status" value="1"/>
</dbReference>
<dbReference type="InterPro" id="IPR015943">
    <property type="entry name" value="WD40/YVTN_repeat-like_dom_sf"/>
</dbReference>
<feature type="repeat" description="WD" evidence="3">
    <location>
        <begin position="1542"/>
        <end position="1583"/>
    </location>
</feature>
<dbReference type="Gene3D" id="3.40.50.10140">
    <property type="entry name" value="Toll/interleukin-1 receptor homology (TIR) domain"/>
    <property type="match status" value="1"/>
</dbReference>
<feature type="repeat" description="WD" evidence="3">
    <location>
        <begin position="1458"/>
        <end position="1499"/>
    </location>
</feature>
<dbReference type="SMART" id="SM00320">
    <property type="entry name" value="WD40"/>
    <property type="match status" value="7"/>
</dbReference>
<evidence type="ECO:0000259" key="6">
    <source>
        <dbReference type="Pfam" id="PF24883"/>
    </source>
</evidence>
<dbReference type="PRINTS" id="PR00320">
    <property type="entry name" value="GPROTEINBRPT"/>
</dbReference>
<dbReference type="Pfam" id="PF13676">
    <property type="entry name" value="TIR_2"/>
    <property type="match status" value="1"/>
</dbReference>
<feature type="region of interest" description="Disordered" evidence="4">
    <location>
        <begin position="8"/>
        <end position="33"/>
    </location>
</feature>
<evidence type="ECO:0000313" key="8">
    <source>
        <dbReference type="Proteomes" id="UP001642464"/>
    </source>
</evidence>
<dbReference type="Gene3D" id="2.130.10.10">
    <property type="entry name" value="YVTN repeat-like/Quinoprotein amine dehydrogenase"/>
    <property type="match status" value="4"/>
</dbReference>
<evidence type="ECO:0000256" key="2">
    <source>
        <dbReference type="ARBA" id="ARBA00022737"/>
    </source>
</evidence>
<organism evidence="7 8">
    <name type="scientific">Durusdinium trenchii</name>
    <dbReference type="NCBI Taxonomy" id="1381693"/>
    <lineage>
        <taxon>Eukaryota</taxon>
        <taxon>Sar</taxon>
        <taxon>Alveolata</taxon>
        <taxon>Dinophyceae</taxon>
        <taxon>Suessiales</taxon>
        <taxon>Symbiodiniaceae</taxon>
        <taxon>Durusdinium</taxon>
    </lineage>
</organism>
<feature type="domain" description="Nephrocystin 3-like N-terminal" evidence="6">
    <location>
        <begin position="804"/>
        <end position="998"/>
    </location>
</feature>
<dbReference type="InterPro" id="IPR056884">
    <property type="entry name" value="NPHP3-like_N"/>
</dbReference>
<keyword evidence="1 3" id="KW-0853">WD repeat</keyword>
<feature type="repeat" description="WD" evidence="3">
    <location>
        <begin position="1576"/>
        <end position="1617"/>
    </location>
</feature>
<dbReference type="InterPro" id="IPR000157">
    <property type="entry name" value="TIR_dom"/>
</dbReference>
<evidence type="ECO:0000256" key="4">
    <source>
        <dbReference type="SAM" id="MobiDB-lite"/>
    </source>
</evidence>
<feature type="repeat" description="WD" evidence="3">
    <location>
        <begin position="1374"/>
        <end position="1415"/>
    </location>
</feature>
<dbReference type="InterPro" id="IPR001680">
    <property type="entry name" value="WD40_rpt"/>
</dbReference>
<feature type="repeat" description="WD" evidence="3">
    <location>
        <begin position="1500"/>
        <end position="1541"/>
    </location>
</feature>
<dbReference type="SUPFAM" id="SSF50978">
    <property type="entry name" value="WD40 repeat-like"/>
    <property type="match status" value="1"/>
</dbReference>
<dbReference type="PROSITE" id="PS50082">
    <property type="entry name" value="WD_REPEATS_2"/>
    <property type="match status" value="7"/>
</dbReference>
<evidence type="ECO:0000259" key="5">
    <source>
        <dbReference type="Pfam" id="PF13676"/>
    </source>
</evidence>
<evidence type="ECO:0000256" key="1">
    <source>
        <dbReference type="ARBA" id="ARBA00022574"/>
    </source>
</evidence>
<accession>A0ABP0SMS9</accession>
<feature type="repeat" description="WD" evidence="3">
    <location>
        <begin position="1416"/>
        <end position="1457"/>
    </location>
</feature>
<dbReference type="InterPro" id="IPR036322">
    <property type="entry name" value="WD40_repeat_dom_sf"/>
</dbReference>
<name>A0ABP0SMS9_9DINO</name>
<dbReference type="PANTHER" id="PTHR22847:SF637">
    <property type="entry name" value="WD REPEAT DOMAIN 5B"/>
    <property type="match status" value="1"/>
</dbReference>
<feature type="non-terminal residue" evidence="7">
    <location>
        <position position="1648"/>
    </location>
</feature>
<dbReference type="InterPro" id="IPR027417">
    <property type="entry name" value="P-loop_NTPase"/>
</dbReference>
<feature type="compositionally biased region" description="Basic and acidic residues" evidence="4">
    <location>
        <begin position="326"/>
        <end position="353"/>
    </location>
</feature>
<dbReference type="CDD" id="cd00200">
    <property type="entry name" value="WD40"/>
    <property type="match status" value="1"/>
</dbReference>
<dbReference type="PROSITE" id="PS00678">
    <property type="entry name" value="WD_REPEATS_1"/>
    <property type="match status" value="4"/>
</dbReference>
<dbReference type="Pfam" id="PF00400">
    <property type="entry name" value="WD40"/>
    <property type="match status" value="2"/>
</dbReference>
<dbReference type="Pfam" id="PF24883">
    <property type="entry name" value="NPHP3_N"/>
    <property type="match status" value="1"/>
</dbReference>
<feature type="compositionally biased region" description="Basic and acidic residues" evidence="4">
    <location>
        <begin position="275"/>
        <end position="299"/>
    </location>
</feature>
<comment type="caution">
    <text evidence="7">The sequence shown here is derived from an EMBL/GenBank/DDBJ whole genome shotgun (WGS) entry which is preliminary data.</text>
</comment>
<feature type="region of interest" description="Disordered" evidence="4">
    <location>
        <begin position="264"/>
        <end position="355"/>
    </location>
</feature>
<protein>
    <submittedName>
        <fullName evidence="7">Vegetative incompatibility protein HET-E-1</fullName>
    </submittedName>
</protein>
<evidence type="ECO:0000313" key="7">
    <source>
        <dbReference type="EMBL" id="CAK9113693.1"/>
    </source>
</evidence>
<reference evidence="7 8" key="1">
    <citation type="submission" date="2024-02" db="EMBL/GenBank/DDBJ databases">
        <authorList>
            <person name="Chen Y."/>
            <person name="Shah S."/>
            <person name="Dougan E. K."/>
            <person name="Thang M."/>
            <person name="Chan C."/>
        </authorList>
    </citation>
    <scope>NUCLEOTIDE SEQUENCE [LARGE SCALE GENOMIC DNA]</scope>
</reference>
<dbReference type="PROSITE" id="PS50294">
    <property type="entry name" value="WD_REPEATS_REGION"/>
    <property type="match status" value="7"/>
</dbReference>
<gene>
    <name evidence="7" type="ORF">SCF082_LOCUS52691</name>
</gene>
<feature type="compositionally biased region" description="Low complexity" evidence="4">
    <location>
        <begin position="310"/>
        <end position="323"/>
    </location>
</feature>
<dbReference type="Gene3D" id="3.40.50.300">
    <property type="entry name" value="P-loop containing nucleotide triphosphate hydrolases"/>
    <property type="match status" value="1"/>
</dbReference>
<dbReference type="PANTHER" id="PTHR22847">
    <property type="entry name" value="WD40 REPEAT PROTEIN"/>
    <property type="match status" value="1"/>
</dbReference>
<sequence>MLVEVFAESRAAQGMETEGPGGGVPGRGKKRVSRPIQATMVAQHEATDLAAQGRVADAQVQQTEQSEQVRAEGTAAAAPLPWTAPQGWPSKRMAIYHPRASRGEGTQEGRLRGLLILGAAALLLVPVQQGAPALLEHELPVGGAKHDEDDPEADVARCGEDDDLVGVPEPVEEDASHEGLAHGLVRAEDGHAPPVHEVEAYDLQRDVDGAPDHVQVVQHAVAQAEHLGCLTGRERKLIRLEAAPEDEPGEPRLGEQGEKHEDLLGEEGVPAPGPDARELQEHVQGEAEEEAKVGRDHAVGEGGDSEGVYSVAAARPPSSISSPNQYHDHVTPHHEEQGAHVVHPEEHRDEPAHSCHRYGLTPRANFEQGLVMMLRLGFHNGPGHIKLISPVSLHAHFVLHPERTEREEQVVRLARRYLVELRGLQRVRTTWWTRCHDCFAIDTGIVVDSVAAERRERQRASLGTLAYRGFEIACLCKLEMARDTEQASRKVVLVRASGEASSQQDELADRCQQALERQGWSVVTLSPGGDDLEALHEAVVVCVSAALQRELDEDGTEGDAAKAIRQASRRAKVATVLIDPTMASTKDWKGTLGLCAAGELYYDLVSQGVRKEEVFDVFLSHNWGADMLRRDNHGRVVRLGKALESLGLRVWVDEAEMAGNVEEAMALGIDRSAVVLVCATERYMHDKVNSGGRSDNCAREFFYAFENKRGYVLTAAMEPRMLKKQVWQGPFKHHLPTSKEDVIDLSMDDIEDAAEEVARRIKDRAKKPLRPEAVAVAVEHAWVPLRTKLDTTWAETKAAQFVEGTRGWIFDDIKDWAANKRESSVYVLLGTGGIGKSVVLAELARQAGLIALKNSSSTQNKRASQLLKRFSQRLSLSRNRKLPIVAAHFFRFNTPDRSARNALLSVAWQLCETFPAFAEALGNLPARHELDSMTLENLFDLVIAQPARKTTNSVNGGIVLVDALDECDARDRLQLIQVLNAWAASNQGSWLRFLASARPTELREAMLQEVNMRELKADAEDNMSDLALFLDQALGPIVVEADRGATRDLLLERSEGRFIYTALVLDDLRRRNLKHRLTLADIEEEDLVPGDLEDVYLGYFDRLRKALGNQEVYDALIGCVVAAREPLPQSVLSQALGLEREAANEKMSHARNLLQVGADDRVYLLHKTMTDWLLAKDDGEYQAAREGLMAQPRLGHDQLGEWVVGNRNDEFSLQHAVFHLGNAGIFGVANELLLDVDWLLATVRHGYPAQLVADADQVLEHLSADAKLAVRAVEKSLHAMLRDPNELPGQLIGRLPEDHVLVAQARGFRKGSWLCPQARCLTPADDPLRKILQGHSMVVNAVAFSPDGKSIVSGSYDKSVRVWDAASGQQLRELQGHRGGVNAVAFSPDGKNIVSGSDDRTERVWDAASGQQLRELRGHTSAVNAVAFSPDGKSIVSGSWDKTVRVWDAASGQQLRELQGHTNDVKAVAFSPDGKSIVSGSYDKSVRVWDVASGQQLRELKGHTNDVNAVAFSPDGKSIVSGSRDETVRVWDAASGQHLRELQGHTWAVNAVAFSPDGKSIVSGGWGKTVRVWDAASGHTHWVDAVAFSPDGKSIVSQDSSGKVLAWSASSFEPVNSPENHAAASIGRPSLQNGATTIVISDDCTGFT</sequence>
<dbReference type="InterPro" id="IPR035897">
    <property type="entry name" value="Toll_tir_struct_dom_sf"/>
</dbReference>